<comment type="similarity">
    <text evidence="1">Belongs to the Gfo/Idh/MocA family.</text>
</comment>
<protein>
    <recommendedName>
        <fullName evidence="7">Gfo/Idh/MocA family oxidoreductase</fullName>
    </recommendedName>
</protein>
<dbReference type="OrthoDB" id="2525805at2"/>
<dbReference type="InterPro" id="IPR051317">
    <property type="entry name" value="Gfo/Idh/MocA_oxidoreduct"/>
</dbReference>
<dbReference type="InterPro" id="IPR036291">
    <property type="entry name" value="NAD(P)-bd_dom_sf"/>
</dbReference>
<dbReference type="Pfam" id="PF01408">
    <property type="entry name" value="GFO_IDH_MocA"/>
    <property type="match status" value="1"/>
</dbReference>
<evidence type="ECO:0000256" key="1">
    <source>
        <dbReference type="ARBA" id="ARBA00010928"/>
    </source>
</evidence>
<sequence length="358" mass="39406">MSEVQSAGPRKTAVLCLGVSPHWVTLWLERADVSVVGLVDLYEEAKAAPPGSPSVPPSGSLAAQVESWRIPLFADIAEALAALEPDLVTMVTPPAGKTCLTAVETVLRQGYDLFLEKPRLADRQDGARLLQWSRSLGRQIGVGEAYRFDGLVEKAKQVIDSGQLGRIGQIVWTCYRPVVDAPWMKAYDHVMLEDLTYHHLGVIHYLVGLEPFNTVYATSVCPEWSLEASPNVVSLLAQSESGCQLTYHASWSARGKTSSWLGNFRIEGSRGTLELCDGVLTLTVRLDNGCDGNPEKSETLEAEVPYPYELRKGTVNEYIAAWRDKRLTELTIDALYPVLRMIYVAVQSAETGKPVEMK</sequence>
<keyword evidence="6" id="KW-1185">Reference proteome</keyword>
<dbReference type="EMBL" id="QMFB01000009">
    <property type="protein sequence ID" value="RAV20089.1"/>
    <property type="molecule type" value="Genomic_DNA"/>
</dbReference>
<evidence type="ECO:0000313" key="5">
    <source>
        <dbReference type="EMBL" id="RAV20089.1"/>
    </source>
</evidence>
<dbReference type="Gene3D" id="3.30.360.10">
    <property type="entry name" value="Dihydrodipicolinate Reductase, domain 2"/>
    <property type="match status" value="1"/>
</dbReference>
<dbReference type="InterPro" id="IPR000683">
    <property type="entry name" value="Gfo/Idh/MocA-like_OxRdtase_N"/>
</dbReference>
<dbReference type="InterPro" id="IPR055170">
    <property type="entry name" value="GFO_IDH_MocA-like_dom"/>
</dbReference>
<organism evidence="5 6">
    <name type="scientific">Paenibacillus contaminans</name>
    <dbReference type="NCBI Taxonomy" id="450362"/>
    <lineage>
        <taxon>Bacteria</taxon>
        <taxon>Bacillati</taxon>
        <taxon>Bacillota</taxon>
        <taxon>Bacilli</taxon>
        <taxon>Bacillales</taxon>
        <taxon>Paenibacillaceae</taxon>
        <taxon>Paenibacillus</taxon>
    </lineage>
</organism>
<comment type="caution">
    <text evidence="5">The sequence shown here is derived from an EMBL/GenBank/DDBJ whole genome shotgun (WGS) entry which is preliminary data.</text>
</comment>
<dbReference type="SUPFAM" id="SSF51735">
    <property type="entry name" value="NAD(P)-binding Rossmann-fold domains"/>
    <property type="match status" value="1"/>
</dbReference>
<dbReference type="GO" id="GO:0016491">
    <property type="term" value="F:oxidoreductase activity"/>
    <property type="evidence" value="ECO:0007669"/>
    <property type="project" value="UniProtKB-KW"/>
</dbReference>
<evidence type="ECO:0000259" key="4">
    <source>
        <dbReference type="Pfam" id="PF22725"/>
    </source>
</evidence>
<dbReference type="Proteomes" id="UP000250369">
    <property type="component" value="Unassembled WGS sequence"/>
</dbReference>
<dbReference type="Gene3D" id="3.40.50.720">
    <property type="entry name" value="NAD(P)-binding Rossmann-like Domain"/>
    <property type="match status" value="1"/>
</dbReference>
<dbReference type="AlphaFoldDB" id="A0A329MJQ8"/>
<dbReference type="PANTHER" id="PTHR43708:SF5">
    <property type="entry name" value="CONSERVED EXPRESSED OXIDOREDUCTASE (EUROFUNG)-RELATED"/>
    <property type="match status" value="1"/>
</dbReference>
<gene>
    <name evidence="5" type="ORF">DQG23_16590</name>
</gene>
<dbReference type="SUPFAM" id="SSF55347">
    <property type="entry name" value="Glyceraldehyde-3-phosphate dehydrogenase-like, C-terminal domain"/>
    <property type="match status" value="1"/>
</dbReference>
<proteinExistence type="inferred from homology"/>
<keyword evidence="2" id="KW-0560">Oxidoreductase</keyword>
<dbReference type="Pfam" id="PF22725">
    <property type="entry name" value="GFO_IDH_MocA_C3"/>
    <property type="match status" value="1"/>
</dbReference>
<evidence type="ECO:0000313" key="6">
    <source>
        <dbReference type="Proteomes" id="UP000250369"/>
    </source>
</evidence>
<accession>A0A329MJQ8</accession>
<evidence type="ECO:0000259" key="3">
    <source>
        <dbReference type="Pfam" id="PF01408"/>
    </source>
</evidence>
<dbReference type="RefSeq" id="WP_113031986.1">
    <property type="nucleotide sequence ID" value="NZ_QMFB01000009.1"/>
</dbReference>
<feature type="domain" description="GFO/IDH/MocA-like oxidoreductase" evidence="4">
    <location>
        <begin position="153"/>
        <end position="274"/>
    </location>
</feature>
<dbReference type="PANTHER" id="PTHR43708">
    <property type="entry name" value="CONSERVED EXPRESSED OXIDOREDUCTASE (EUROFUNG)"/>
    <property type="match status" value="1"/>
</dbReference>
<dbReference type="GO" id="GO:0000166">
    <property type="term" value="F:nucleotide binding"/>
    <property type="evidence" value="ECO:0007669"/>
    <property type="project" value="InterPro"/>
</dbReference>
<evidence type="ECO:0008006" key="7">
    <source>
        <dbReference type="Google" id="ProtNLM"/>
    </source>
</evidence>
<reference evidence="5 6" key="1">
    <citation type="journal article" date="2009" name="Int. J. Syst. Evol. Microbiol.">
        <title>Paenibacillus contaminans sp. nov., isolated from a contaminated laboratory plate.</title>
        <authorList>
            <person name="Chou J.H."/>
            <person name="Lee J.H."/>
            <person name="Lin M.C."/>
            <person name="Chang P.S."/>
            <person name="Arun A.B."/>
            <person name="Young C.C."/>
            <person name="Chen W.M."/>
        </authorList>
    </citation>
    <scope>NUCLEOTIDE SEQUENCE [LARGE SCALE GENOMIC DNA]</scope>
    <source>
        <strain evidence="5 6">CKOBP-6</strain>
    </source>
</reference>
<feature type="domain" description="Gfo/Idh/MocA-like oxidoreductase N-terminal" evidence="3">
    <location>
        <begin position="64"/>
        <end position="143"/>
    </location>
</feature>
<name>A0A329MJQ8_9BACL</name>
<evidence type="ECO:0000256" key="2">
    <source>
        <dbReference type="ARBA" id="ARBA00023002"/>
    </source>
</evidence>